<dbReference type="Pfam" id="PF03466">
    <property type="entry name" value="LysR_substrate"/>
    <property type="match status" value="1"/>
</dbReference>
<dbReference type="STRING" id="396323.VH98_06540"/>
<keyword evidence="4" id="KW-0804">Transcription</keyword>
<dbReference type="SUPFAM" id="SSF46785">
    <property type="entry name" value="Winged helix' DNA-binding domain"/>
    <property type="match status" value="1"/>
</dbReference>
<sequence>MAQLPSLQMLKSFEAVSRLGSFTQAAAELHVSHSAISQQIKALEAYLGRQLLQRQTKKVTVSEDGRLYAIQIRDALKTLEDATFQLKTNPRQAELVIATLPSFAAHWLAPRLMDFRQLYPQIHLKLLVDLAVGDLSEQQFDVAIRMGNGDWRAAAQKELLFYDELWVVAATDFQQGRLYFSDQQIIETPVISSLETWNWWCEKADVAFPEQSLLQVNDSNVVIEMLRRGLGVALERKSVVFDLVQQGILKRISNTVVAYPWAYWSVIPEGQTLQPETSLFLDWLKQQVQIYENDLGCDTAL</sequence>
<evidence type="ECO:0000256" key="3">
    <source>
        <dbReference type="ARBA" id="ARBA00023125"/>
    </source>
</evidence>
<organism evidence="6 7">
    <name type="scientific">Acinetobacter brisouii CIP 110357</name>
    <dbReference type="NCBI Taxonomy" id="1341683"/>
    <lineage>
        <taxon>Bacteria</taxon>
        <taxon>Pseudomonadati</taxon>
        <taxon>Pseudomonadota</taxon>
        <taxon>Gammaproteobacteria</taxon>
        <taxon>Moraxellales</taxon>
        <taxon>Moraxellaceae</taxon>
        <taxon>Acinetobacter</taxon>
    </lineage>
</organism>
<name>V2UAQ6_9GAMM</name>
<dbReference type="Pfam" id="PF00126">
    <property type="entry name" value="HTH_1"/>
    <property type="match status" value="1"/>
</dbReference>
<feature type="domain" description="HTH lysR-type" evidence="5">
    <location>
        <begin position="5"/>
        <end position="62"/>
    </location>
</feature>
<gene>
    <name evidence="6" type="ORF">P255_02048</name>
</gene>
<comment type="caution">
    <text evidence="6">The sequence shown here is derived from an EMBL/GenBank/DDBJ whole genome shotgun (WGS) entry which is preliminary data.</text>
</comment>
<evidence type="ECO:0000313" key="7">
    <source>
        <dbReference type="Proteomes" id="UP000018418"/>
    </source>
</evidence>
<dbReference type="PRINTS" id="PR00039">
    <property type="entry name" value="HTHLYSR"/>
</dbReference>
<dbReference type="GO" id="GO:0006351">
    <property type="term" value="P:DNA-templated transcription"/>
    <property type="evidence" value="ECO:0007669"/>
    <property type="project" value="TreeGrafter"/>
</dbReference>
<keyword evidence="3" id="KW-0238">DNA-binding</keyword>
<keyword evidence="2" id="KW-0805">Transcription regulation</keyword>
<protein>
    <recommendedName>
        <fullName evidence="5">HTH lysR-type domain-containing protein</fullName>
    </recommendedName>
</protein>
<evidence type="ECO:0000256" key="1">
    <source>
        <dbReference type="ARBA" id="ARBA00009437"/>
    </source>
</evidence>
<dbReference type="AlphaFoldDB" id="V2UAQ6"/>
<keyword evidence="7" id="KW-1185">Reference proteome</keyword>
<dbReference type="PANTHER" id="PTHR30537">
    <property type="entry name" value="HTH-TYPE TRANSCRIPTIONAL REGULATOR"/>
    <property type="match status" value="1"/>
</dbReference>
<dbReference type="GO" id="GO:0003700">
    <property type="term" value="F:DNA-binding transcription factor activity"/>
    <property type="evidence" value="ECO:0007669"/>
    <property type="project" value="InterPro"/>
</dbReference>
<dbReference type="EMBL" id="AYEU01000006">
    <property type="protein sequence ID" value="ESK51533.1"/>
    <property type="molecule type" value="Genomic_DNA"/>
</dbReference>
<dbReference type="InterPro" id="IPR036388">
    <property type="entry name" value="WH-like_DNA-bd_sf"/>
</dbReference>
<dbReference type="OrthoDB" id="5526340at2"/>
<evidence type="ECO:0000259" key="5">
    <source>
        <dbReference type="PROSITE" id="PS50931"/>
    </source>
</evidence>
<reference evidence="6 7" key="1">
    <citation type="submission" date="2013-10" db="EMBL/GenBank/DDBJ databases">
        <title>The Genome Sequence of Acinetobacter brisouii CIP 110357.</title>
        <authorList>
            <consortium name="The Broad Institute Genomics Platform"/>
            <consortium name="The Broad Institute Genome Sequencing Center for Infectious Disease"/>
            <person name="Cerqueira G."/>
            <person name="Feldgarden M."/>
            <person name="Courvalin P."/>
            <person name="Grillot-Courvalin C."/>
            <person name="Clermont D."/>
            <person name="Rocha E."/>
            <person name="Yoon E.-J."/>
            <person name="Nemec A."/>
            <person name="Young S.K."/>
            <person name="Zeng Q."/>
            <person name="Gargeya S."/>
            <person name="Fitzgerald M."/>
            <person name="Abouelleil A."/>
            <person name="Alvarado L."/>
            <person name="Berlin A.M."/>
            <person name="Chapman S.B."/>
            <person name="Gainer-Dewar J."/>
            <person name="Goldberg J."/>
            <person name="Gnerre S."/>
            <person name="Griggs A."/>
            <person name="Gujja S."/>
            <person name="Hansen M."/>
            <person name="Howarth C."/>
            <person name="Imamovic A."/>
            <person name="Ireland A."/>
            <person name="Larimer J."/>
            <person name="McCowan C."/>
            <person name="Murphy C."/>
            <person name="Pearson M."/>
            <person name="Poon T.W."/>
            <person name="Priest M."/>
            <person name="Roberts A."/>
            <person name="Saif S."/>
            <person name="Shea T."/>
            <person name="Sykes S."/>
            <person name="Wortman J."/>
            <person name="Nusbaum C."/>
            <person name="Birren B."/>
        </authorList>
    </citation>
    <scope>NUCLEOTIDE SEQUENCE [LARGE SCALE GENOMIC DNA]</scope>
    <source>
        <strain evidence="6 7">CIP 110357</strain>
    </source>
</reference>
<dbReference type="RefSeq" id="WP_004901821.1">
    <property type="nucleotide sequence ID" value="NZ_BBTI01000015.1"/>
</dbReference>
<dbReference type="PATRIC" id="fig|1341683.3.peg.2035"/>
<dbReference type="Gene3D" id="3.40.190.10">
    <property type="entry name" value="Periplasmic binding protein-like II"/>
    <property type="match status" value="2"/>
</dbReference>
<comment type="similarity">
    <text evidence="1">Belongs to the LysR transcriptional regulatory family.</text>
</comment>
<dbReference type="Gene3D" id="1.10.10.10">
    <property type="entry name" value="Winged helix-like DNA-binding domain superfamily/Winged helix DNA-binding domain"/>
    <property type="match status" value="1"/>
</dbReference>
<dbReference type="InterPro" id="IPR005119">
    <property type="entry name" value="LysR_subst-bd"/>
</dbReference>
<dbReference type="HOGENOM" id="CLU_039613_37_0_6"/>
<dbReference type="PANTHER" id="PTHR30537:SF79">
    <property type="entry name" value="TRANSCRIPTIONAL REGULATOR-RELATED"/>
    <property type="match status" value="1"/>
</dbReference>
<evidence type="ECO:0000256" key="4">
    <source>
        <dbReference type="ARBA" id="ARBA00023163"/>
    </source>
</evidence>
<evidence type="ECO:0000313" key="6">
    <source>
        <dbReference type="EMBL" id="ESK51533.1"/>
    </source>
</evidence>
<dbReference type="FunFam" id="1.10.10.10:FF:000001">
    <property type="entry name" value="LysR family transcriptional regulator"/>
    <property type="match status" value="1"/>
</dbReference>
<accession>V2UAQ6</accession>
<dbReference type="SUPFAM" id="SSF53850">
    <property type="entry name" value="Periplasmic binding protein-like II"/>
    <property type="match status" value="1"/>
</dbReference>
<dbReference type="GO" id="GO:0043565">
    <property type="term" value="F:sequence-specific DNA binding"/>
    <property type="evidence" value="ECO:0007669"/>
    <property type="project" value="TreeGrafter"/>
</dbReference>
<evidence type="ECO:0000256" key="2">
    <source>
        <dbReference type="ARBA" id="ARBA00023015"/>
    </source>
</evidence>
<dbReference type="PROSITE" id="PS50931">
    <property type="entry name" value="HTH_LYSR"/>
    <property type="match status" value="1"/>
</dbReference>
<dbReference type="InterPro" id="IPR058163">
    <property type="entry name" value="LysR-type_TF_proteobact-type"/>
</dbReference>
<proteinExistence type="inferred from homology"/>
<dbReference type="Proteomes" id="UP000018418">
    <property type="component" value="Unassembled WGS sequence"/>
</dbReference>
<dbReference type="InterPro" id="IPR036390">
    <property type="entry name" value="WH_DNA-bd_sf"/>
</dbReference>
<dbReference type="InterPro" id="IPR000847">
    <property type="entry name" value="LysR_HTH_N"/>
</dbReference>